<proteinExistence type="predicted"/>
<evidence type="ECO:0000313" key="3">
    <source>
        <dbReference type="EMBL" id="TMV11661.1"/>
    </source>
</evidence>
<evidence type="ECO:0000259" key="2">
    <source>
        <dbReference type="Pfam" id="PF12697"/>
    </source>
</evidence>
<dbReference type="RefSeq" id="WP_138864725.1">
    <property type="nucleotide sequence ID" value="NZ_VCPC01000003.1"/>
</dbReference>
<dbReference type="PANTHER" id="PTHR43798:SF31">
    <property type="entry name" value="AB HYDROLASE SUPERFAMILY PROTEIN YCLE"/>
    <property type="match status" value="1"/>
</dbReference>
<dbReference type="EMBL" id="VCPC01000003">
    <property type="protein sequence ID" value="TMV11661.1"/>
    <property type="molecule type" value="Genomic_DNA"/>
</dbReference>
<name>A0ABY2X7A9_9RHOB</name>
<dbReference type="PRINTS" id="PR00111">
    <property type="entry name" value="ABHYDROLASE"/>
</dbReference>
<sequence>MSADGVASLSRQRFGQGPRQVLGLHCTLAHSGAWRGLADALEGEVTLIAPDMLSHGKSADWDGAGDFTERMVAALLPLIDQPVDVVGHSMGAVIALHLAAWHPDRVRSLTLIEPVLFGVVAHDAPDLLAAQKEQNAPFEAAMTAGDHDTAARLFSGGWGDGSRGWAEMPQALRAAMARGVRIVSACAPTVSADRFGVFETGGLDRVSMPVCLLHGEQTQPIVAAANRGVARRLPQAQIREVAGAGHMLPITHPDAVAEQLRLLFRDVTN</sequence>
<dbReference type="GO" id="GO:0016787">
    <property type="term" value="F:hydrolase activity"/>
    <property type="evidence" value="ECO:0007669"/>
    <property type="project" value="UniProtKB-KW"/>
</dbReference>
<feature type="domain" description="AB hydrolase-1" evidence="2">
    <location>
        <begin position="23"/>
        <end position="258"/>
    </location>
</feature>
<keyword evidence="4" id="KW-1185">Reference proteome</keyword>
<reference evidence="3 4" key="1">
    <citation type="submission" date="2019-05" db="EMBL/GenBank/DDBJ databases">
        <title>Marivita sp. nov. isolated from sea sediment.</title>
        <authorList>
            <person name="Kim W."/>
        </authorList>
    </citation>
    <scope>NUCLEOTIDE SEQUENCE [LARGE SCALE GENOMIC DNA]</scope>
    <source>
        <strain evidence="3 4">CAU 1492</strain>
    </source>
</reference>
<dbReference type="Pfam" id="PF12697">
    <property type="entry name" value="Abhydrolase_6"/>
    <property type="match status" value="1"/>
</dbReference>
<evidence type="ECO:0000313" key="4">
    <source>
        <dbReference type="Proteomes" id="UP001191082"/>
    </source>
</evidence>
<dbReference type="Gene3D" id="3.40.50.1820">
    <property type="entry name" value="alpha/beta hydrolase"/>
    <property type="match status" value="1"/>
</dbReference>
<protein>
    <submittedName>
        <fullName evidence="3">Alpha/beta hydrolase</fullName>
    </submittedName>
</protein>
<evidence type="ECO:0000256" key="1">
    <source>
        <dbReference type="ARBA" id="ARBA00022801"/>
    </source>
</evidence>
<keyword evidence="1 3" id="KW-0378">Hydrolase</keyword>
<dbReference type="PANTHER" id="PTHR43798">
    <property type="entry name" value="MONOACYLGLYCEROL LIPASE"/>
    <property type="match status" value="1"/>
</dbReference>
<organism evidence="3 4">
    <name type="scientific">Arenibacterium halophilum</name>
    <dbReference type="NCBI Taxonomy" id="2583821"/>
    <lineage>
        <taxon>Bacteria</taxon>
        <taxon>Pseudomonadati</taxon>
        <taxon>Pseudomonadota</taxon>
        <taxon>Alphaproteobacteria</taxon>
        <taxon>Rhodobacterales</taxon>
        <taxon>Paracoccaceae</taxon>
        <taxon>Arenibacterium</taxon>
    </lineage>
</organism>
<dbReference type="InterPro" id="IPR029058">
    <property type="entry name" value="AB_hydrolase_fold"/>
</dbReference>
<comment type="caution">
    <text evidence="3">The sequence shown here is derived from an EMBL/GenBank/DDBJ whole genome shotgun (WGS) entry which is preliminary data.</text>
</comment>
<accession>A0ABY2X7A9</accession>
<gene>
    <name evidence="3" type="ORF">FGK64_15420</name>
</gene>
<dbReference type="Proteomes" id="UP001191082">
    <property type="component" value="Unassembled WGS sequence"/>
</dbReference>
<dbReference type="SUPFAM" id="SSF53474">
    <property type="entry name" value="alpha/beta-Hydrolases"/>
    <property type="match status" value="1"/>
</dbReference>
<dbReference type="InterPro" id="IPR050266">
    <property type="entry name" value="AB_hydrolase_sf"/>
</dbReference>
<dbReference type="InterPro" id="IPR000073">
    <property type="entry name" value="AB_hydrolase_1"/>
</dbReference>